<dbReference type="EMBL" id="PDCK01000039">
    <property type="protein sequence ID" value="PRQ56441.1"/>
    <property type="molecule type" value="Genomic_DNA"/>
</dbReference>
<dbReference type="Proteomes" id="UP000238479">
    <property type="component" value="Chromosome 1"/>
</dbReference>
<dbReference type="Gramene" id="PRQ56441">
    <property type="protein sequence ID" value="PRQ56441"/>
    <property type="gene ID" value="RchiOBHm_Chr1g0336461"/>
</dbReference>
<evidence type="ECO:0000313" key="1">
    <source>
        <dbReference type="EMBL" id="PRQ56441.1"/>
    </source>
</evidence>
<gene>
    <name evidence="1" type="ORF">RchiOBHm_Chr1g0336461</name>
</gene>
<protein>
    <submittedName>
        <fullName evidence="1">Uncharacterized protein</fullName>
    </submittedName>
</protein>
<reference evidence="1 2" key="1">
    <citation type="journal article" date="2018" name="Nat. Genet.">
        <title>The Rosa genome provides new insights in the design of modern roses.</title>
        <authorList>
            <person name="Bendahmane M."/>
        </authorList>
    </citation>
    <scope>NUCLEOTIDE SEQUENCE [LARGE SCALE GENOMIC DNA]</scope>
    <source>
        <strain evidence="2">cv. Old Blush</strain>
    </source>
</reference>
<proteinExistence type="predicted"/>
<name>A0A2P6SCP1_ROSCH</name>
<accession>A0A2P6SCP1</accession>
<keyword evidence="2" id="KW-1185">Reference proteome</keyword>
<organism evidence="1 2">
    <name type="scientific">Rosa chinensis</name>
    <name type="common">China rose</name>
    <dbReference type="NCBI Taxonomy" id="74649"/>
    <lineage>
        <taxon>Eukaryota</taxon>
        <taxon>Viridiplantae</taxon>
        <taxon>Streptophyta</taxon>
        <taxon>Embryophyta</taxon>
        <taxon>Tracheophyta</taxon>
        <taxon>Spermatophyta</taxon>
        <taxon>Magnoliopsida</taxon>
        <taxon>eudicotyledons</taxon>
        <taxon>Gunneridae</taxon>
        <taxon>Pentapetalae</taxon>
        <taxon>rosids</taxon>
        <taxon>fabids</taxon>
        <taxon>Rosales</taxon>
        <taxon>Rosaceae</taxon>
        <taxon>Rosoideae</taxon>
        <taxon>Rosoideae incertae sedis</taxon>
        <taxon>Rosa</taxon>
    </lineage>
</organism>
<comment type="caution">
    <text evidence="1">The sequence shown here is derived from an EMBL/GenBank/DDBJ whole genome shotgun (WGS) entry which is preliminary data.</text>
</comment>
<sequence>MKLAVLAYLYYQYAKDLCLSLGRASESKVLQILRECRIVPLQLDVQNEIII</sequence>
<evidence type="ECO:0000313" key="2">
    <source>
        <dbReference type="Proteomes" id="UP000238479"/>
    </source>
</evidence>
<dbReference type="AlphaFoldDB" id="A0A2P6SCP1"/>